<evidence type="ECO:0000313" key="2">
    <source>
        <dbReference type="Proteomes" id="UP000823894"/>
    </source>
</evidence>
<gene>
    <name evidence="1" type="ORF">H9757_00820</name>
</gene>
<dbReference type="EMBL" id="DWWK01000011">
    <property type="protein sequence ID" value="HJC37600.1"/>
    <property type="molecule type" value="Genomic_DNA"/>
</dbReference>
<accession>A0A9D2NSA6</accession>
<reference evidence="1" key="1">
    <citation type="journal article" date="2021" name="PeerJ">
        <title>Extensive microbial diversity within the chicken gut microbiome revealed by metagenomics and culture.</title>
        <authorList>
            <person name="Gilroy R."/>
            <person name="Ravi A."/>
            <person name="Getino M."/>
            <person name="Pursley I."/>
            <person name="Horton D.L."/>
            <person name="Alikhan N.F."/>
            <person name="Baker D."/>
            <person name="Gharbi K."/>
            <person name="Hall N."/>
            <person name="Watson M."/>
            <person name="Adriaenssens E.M."/>
            <person name="Foster-Nyarko E."/>
            <person name="Jarju S."/>
            <person name="Secka A."/>
            <person name="Antonio M."/>
            <person name="Oren A."/>
            <person name="Chaudhuri R.R."/>
            <person name="La Ragione R."/>
            <person name="Hildebrand F."/>
            <person name="Pallen M.J."/>
        </authorList>
    </citation>
    <scope>NUCLEOTIDE SEQUENCE</scope>
    <source>
        <strain evidence="1">ChiGjej1B1-1692</strain>
    </source>
</reference>
<name>A0A9D2NSA6_9FIRM</name>
<dbReference type="Proteomes" id="UP000823894">
    <property type="component" value="Unassembled WGS sequence"/>
</dbReference>
<dbReference type="AlphaFoldDB" id="A0A9D2NSA6"/>
<evidence type="ECO:0000313" key="1">
    <source>
        <dbReference type="EMBL" id="HJC37600.1"/>
    </source>
</evidence>
<comment type="caution">
    <text evidence="1">The sequence shown here is derived from an EMBL/GenBank/DDBJ whole genome shotgun (WGS) entry which is preliminary data.</text>
</comment>
<reference evidence="1" key="2">
    <citation type="submission" date="2021-04" db="EMBL/GenBank/DDBJ databases">
        <authorList>
            <person name="Gilroy R."/>
        </authorList>
    </citation>
    <scope>NUCLEOTIDE SEQUENCE</scope>
    <source>
        <strain evidence="1">ChiGjej1B1-1692</strain>
    </source>
</reference>
<sequence>MPDQYISCMGNGCRAGFKYFRFSGEERRSTAAVRGAAKGRLVVTDGERMAAQIPVTPSMKWKKAAGRLRIRSGVRPLYFIFIGRGKMDFRSFTIE</sequence>
<proteinExistence type="predicted"/>
<protein>
    <submittedName>
        <fullName evidence="1">Uncharacterized protein</fullName>
    </submittedName>
</protein>
<organism evidence="1 2">
    <name type="scientific">Candidatus Mediterraneibacter faecigallinarum</name>
    <dbReference type="NCBI Taxonomy" id="2838669"/>
    <lineage>
        <taxon>Bacteria</taxon>
        <taxon>Bacillati</taxon>
        <taxon>Bacillota</taxon>
        <taxon>Clostridia</taxon>
        <taxon>Lachnospirales</taxon>
        <taxon>Lachnospiraceae</taxon>
        <taxon>Mediterraneibacter</taxon>
    </lineage>
</organism>